<keyword evidence="1" id="KW-1133">Transmembrane helix</keyword>
<organism evidence="2 3">
    <name type="scientific">Haloplanus rubicundus</name>
    <dbReference type="NCBI Taxonomy" id="1547898"/>
    <lineage>
        <taxon>Archaea</taxon>
        <taxon>Methanobacteriati</taxon>
        <taxon>Methanobacteriota</taxon>
        <taxon>Stenosarchaea group</taxon>
        <taxon>Halobacteria</taxon>
        <taxon>Halobacteriales</taxon>
        <taxon>Haloferacaceae</taxon>
        <taxon>Haloplanus</taxon>
    </lineage>
</organism>
<reference evidence="2 3" key="1">
    <citation type="submission" date="2018-07" db="EMBL/GenBank/DDBJ databases">
        <title>Genome sequences of Haloplanus sp. CBA1112.</title>
        <authorList>
            <person name="Kim Y.B."/>
            <person name="Roh S.W."/>
        </authorList>
    </citation>
    <scope>NUCLEOTIDE SEQUENCE [LARGE SCALE GENOMIC DNA]</scope>
    <source>
        <strain evidence="2 3">CBA1112</strain>
        <plasmid evidence="3">pcba1112-02</plasmid>
    </source>
</reference>
<protein>
    <submittedName>
        <fullName evidence="2">Uncharacterized protein</fullName>
    </submittedName>
</protein>
<sequence length="190" mass="21392">MTRLPNRFQEEFDEKGDTFFEIAEFLYTNHGHQYTLDDLTENVGVTKAQVSNLVNDMADGEEEWINKTEGQMTIIWNTETYNPASTETTHAVRGFYRDLWLLLKAHQSTAPGTYVILGFFLFATSVVMASFYIGFSLSAQNSGIPPGTYVVLTVGSLITGVFATAMSWIQAYTNSVIWPRLPSDIFENDD</sequence>
<feature type="transmembrane region" description="Helical" evidence="1">
    <location>
        <begin position="114"/>
        <end position="135"/>
    </location>
</feature>
<keyword evidence="2" id="KW-0614">Plasmid</keyword>
<evidence type="ECO:0000313" key="3">
    <source>
        <dbReference type="Proteomes" id="UP000252985"/>
    </source>
</evidence>
<dbReference type="AlphaFoldDB" id="A0A345EIF0"/>
<evidence type="ECO:0000313" key="2">
    <source>
        <dbReference type="EMBL" id="AXG11972.1"/>
    </source>
</evidence>
<geneLocation type="plasmid" evidence="3">
    <name>pcba1112-02</name>
</geneLocation>
<feature type="transmembrane region" description="Helical" evidence="1">
    <location>
        <begin position="147"/>
        <end position="169"/>
    </location>
</feature>
<dbReference type="GeneID" id="37289087"/>
<accession>A0A345EIF0</accession>
<evidence type="ECO:0000256" key="1">
    <source>
        <dbReference type="SAM" id="Phobius"/>
    </source>
</evidence>
<gene>
    <name evidence="2" type="ORF">DU484_18875</name>
</gene>
<proteinExistence type="predicted"/>
<keyword evidence="1" id="KW-0472">Membrane</keyword>
<keyword evidence="1" id="KW-0812">Transmembrane</keyword>
<dbReference type="EMBL" id="CP031149">
    <property type="protein sequence ID" value="AXG11972.1"/>
    <property type="molecule type" value="Genomic_DNA"/>
</dbReference>
<dbReference type="KEGG" id="haq:DU484_18875"/>
<dbReference type="RefSeq" id="WP_114606877.1">
    <property type="nucleotide sequence ID" value="NZ_CP031149.1"/>
</dbReference>
<name>A0A345EIF0_9EURY</name>
<dbReference type="Proteomes" id="UP000252985">
    <property type="component" value="Plasmid pCBA1112-02"/>
</dbReference>